<feature type="transmembrane region" description="Helical" evidence="10">
    <location>
        <begin position="195"/>
        <end position="220"/>
    </location>
</feature>
<feature type="transmembrane region" description="Helical" evidence="10">
    <location>
        <begin position="171"/>
        <end position="189"/>
    </location>
</feature>
<reference evidence="11" key="1">
    <citation type="journal article" date="2021" name="PeerJ">
        <title>Extensive microbial diversity within the chicken gut microbiome revealed by metagenomics and culture.</title>
        <authorList>
            <person name="Gilroy R."/>
            <person name="Ravi A."/>
            <person name="Getino M."/>
            <person name="Pursley I."/>
            <person name="Horton D.L."/>
            <person name="Alikhan N.F."/>
            <person name="Baker D."/>
            <person name="Gharbi K."/>
            <person name="Hall N."/>
            <person name="Watson M."/>
            <person name="Adriaenssens E.M."/>
            <person name="Foster-Nyarko E."/>
            <person name="Jarju S."/>
            <person name="Secka A."/>
            <person name="Antonio M."/>
            <person name="Oren A."/>
            <person name="Chaudhuri R.R."/>
            <person name="La Ragione R."/>
            <person name="Hildebrand F."/>
            <person name="Pallen M.J."/>
        </authorList>
    </citation>
    <scope>NUCLEOTIDE SEQUENCE</scope>
    <source>
        <strain evidence="11">CHK198-12963</strain>
    </source>
</reference>
<dbReference type="GO" id="GO:0046677">
    <property type="term" value="P:response to antibiotic"/>
    <property type="evidence" value="ECO:0007669"/>
    <property type="project" value="UniProtKB-KW"/>
</dbReference>
<dbReference type="GO" id="GO:0015297">
    <property type="term" value="F:antiporter activity"/>
    <property type="evidence" value="ECO:0007669"/>
    <property type="project" value="InterPro"/>
</dbReference>
<dbReference type="PANTHER" id="PTHR43823">
    <property type="entry name" value="SPORULATION PROTEIN YKVU"/>
    <property type="match status" value="1"/>
</dbReference>
<keyword evidence="4" id="KW-0813">Transport</keyword>
<protein>
    <recommendedName>
        <fullName evidence="3">Multidrug export protein MepA</fullName>
    </recommendedName>
</protein>
<evidence type="ECO:0000256" key="5">
    <source>
        <dbReference type="ARBA" id="ARBA00022475"/>
    </source>
</evidence>
<evidence type="ECO:0000256" key="2">
    <source>
        <dbReference type="ARBA" id="ARBA00008417"/>
    </source>
</evidence>
<evidence type="ECO:0000313" key="12">
    <source>
        <dbReference type="Proteomes" id="UP000823863"/>
    </source>
</evidence>
<keyword evidence="9" id="KW-0046">Antibiotic resistance</keyword>
<dbReference type="PANTHER" id="PTHR43823:SF3">
    <property type="entry name" value="MULTIDRUG EXPORT PROTEIN MEPA"/>
    <property type="match status" value="1"/>
</dbReference>
<keyword evidence="7 10" id="KW-1133">Transmembrane helix</keyword>
<accession>A0A9D2PUG7</accession>
<keyword evidence="6 10" id="KW-0812">Transmembrane</keyword>
<dbReference type="EMBL" id="DWWB01000067">
    <property type="protein sequence ID" value="HJC67379.1"/>
    <property type="molecule type" value="Genomic_DNA"/>
</dbReference>
<dbReference type="GO" id="GO:0005886">
    <property type="term" value="C:plasma membrane"/>
    <property type="evidence" value="ECO:0007669"/>
    <property type="project" value="UniProtKB-SubCell"/>
</dbReference>
<keyword evidence="5" id="KW-1003">Cell membrane</keyword>
<dbReference type="InterPro" id="IPR048279">
    <property type="entry name" value="MdtK-like"/>
</dbReference>
<evidence type="ECO:0000256" key="8">
    <source>
        <dbReference type="ARBA" id="ARBA00023136"/>
    </source>
</evidence>
<evidence type="ECO:0000256" key="6">
    <source>
        <dbReference type="ARBA" id="ARBA00022692"/>
    </source>
</evidence>
<evidence type="ECO:0000256" key="1">
    <source>
        <dbReference type="ARBA" id="ARBA00004651"/>
    </source>
</evidence>
<keyword evidence="8 10" id="KW-0472">Membrane</keyword>
<comment type="similarity">
    <text evidence="2">Belongs to the multi antimicrobial extrusion (MATE) (TC 2.A.66.1) family. MepA subfamily.</text>
</comment>
<evidence type="ECO:0000256" key="9">
    <source>
        <dbReference type="ARBA" id="ARBA00023251"/>
    </source>
</evidence>
<comment type="subcellular location">
    <subcellularLocation>
        <location evidence="1">Cell membrane</location>
        <topology evidence="1">Multi-pass membrane protein</topology>
    </subcellularLocation>
</comment>
<proteinExistence type="inferred from homology"/>
<feature type="transmembrane region" description="Helical" evidence="10">
    <location>
        <begin position="58"/>
        <end position="81"/>
    </location>
</feature>
<evidence type="ECO:0000256" key="4">
    <source>
        <dbReference type="ARBA" id="ARBA00022448"/>
    </source>
</evidence>
<dbReference type="AlphaFoldDB" id="A0A9D2PUG7"/>
<gene>
    <name evidence="11" type="ORF">H9931_11830</name>
</gene>
<feature type="transmembrane region" description="Helical" evidence="10">
    <location>
        <begin position="25"/>
        <end position="46"/>
    </location>
</feature>
<dbReference type="PIRSF" id="PIRSF006603">
    <property type="entry name" value="DinF"/>
    <property type="match status" value="1"/>
</dbReference>
<dbReference type="Pfam" id="PF01554">
    <property type="entry name" value="MatE"/>
    <property type="match status" value="2"/>
</dbReference>
<dbReference type="NCBIfam" id="TIGR00797">
    <property type="entry name" value="matE"/>
    <property type="match status" value="1"/>
</dbReference>
<feature type="transmembrane region" description="Helical" evidence="10">
    <location>
        <begin position="102"/>
        <end position="125"/>
    </location>
</feature>
<dbReference type="InterPro" id="IPR051327">
    <property type="entry name" value="MATE_MepA_subfamily"/>
</dbReference>
<organism evidence="11 12">
    <name type="scientific">Candidatus Enterocloster excrementigallinarum</name>
    <dbReference type="NCBI Taxonomy" id="2838558"/>
    <lineage>
        <taxon>Bacteria</taxon>
        <taxon>Bacillati</taxon>
        <taxon>Bacillota</taxon>
        <taxon>Clostridia</taxon>
        <taxon>Lachnospirales</taxon>
        <taxon>Lachnospiraceae</taxon>
        <taxon>Enterocloster</taxon>
    </lineage>
</organism>
<dbReference type="GO" id="GO:0042910">
    <property type="term" value="F:xenobiotic transmembrane transporter activity"/>
    <property type="evidence" value="ECO:0007669"/>
    <property type="project" value="InterPro"/>
</dbReference>
<feature type="transmembrane region" description="Helical" evidence="10">
    <location>
        <begin position="430"/>
        <end position="447"/>
    </location>
</feature>
<dbReference type="Proteomes" id="UP000823863">
    <property type="component" value="Unassembled WGS sequence"/>
</dbReference>
<evidence type="ECO:0000313" key="11">
    <source>
        <dbReference type="EMBL" id="HJC67379.1"/>
    </source>
</evidence>
<feature type="transmembrane region" description="Helical" evidence="10">
    <location>
        <begin position="406"/>
        <end position="424"/>
    </location>
</feature>
<evidence type="ECO:0000256" key="7">
    <source>
        <dbReference type="ARBA" id="ARBA00022989"/>
    </source>
</evidence>
<dbReference type="InterPro" id="IPR002528">
    <property type="entry name" value="MATE_fam"/>
</dbReference>
<feature type="transmembrane region" description="Helical" evidence="10">
    <location>
        <begin position="145"/>
        <end position="164"/>
    </location>
</feature>
<feature type="transmembrane region" description="Helical" evidence="10">
    <location>
        <begin position="365"/>
        <end position="385"/>
    </location>
</feature>
<dbReference type="CDD" id="cd13143">
    <property type="entry name" value="MATE_MepA_like"/>
    <property type="match status" value="1"/>
</dbReference>
<name>A0A9D2PUG7_9FIRM</name>
<sequence>MGEAEERQKQEQKYIKMTTTPVEKLICSLAGPTIVSMLVTSFYNMADTFFVGKIGTSATGAVGIVFSVMAIIQAFGFFFGHGSGNYVSRKLGEKDFEEASRMAATGFVSAFLAGLVIMIVGLIFLEPLCYLLGATPTILPHAKSYLRIILIGAPYMTAALVLNNQLRFQGSAFYGMIGITSGAVLNIVLDPLFIYVFHMGVAGAALATIISQFVSFLLLLRGTGTGGNVHIDLRKFSPSIQRYKIIINGGSPSLCRQGLSSVSTACMNLMARPYGDAAIAAMSIVMRITNFAASIMTGFGQGFQPVCGFNYGARKFRRVQKGFWFCVRLSTVFLLGMAVLGWFGASGLVALFQREDQEVIAFGTRALRFQCISFPLLGWITMCNMMMQTIGKGVRASIMAMSRQGLFFIPLVIVLSSRIGFLGVQMSQPISDVLSFLVAIILQASVLREMNLQVKKEEAE</sequence>
<evidence type="ECO:0000256" key="3">
    <source>
        <dbReference type="ARBA" id="ARBA00022106"/>
    </source>
</evidence>
<feature type="transmembrane region" description="Helical" evidence="10">
    <location>
        <begin position="323"/>
        <end position="345"/>
    </location>
</feature>
<comment type="caution">
    <text evidence="11">The sequence shown here is derived from an EMBL/GenBank/DDBJ whole genome shotgun (WGS) entry which is preliminary data.</text>
</comment>
<reference evidence="11" key="2">
    <citation type="submission" date="2021-04" db="EMBL/GenBank/DDBJ databases">
        <authorList>
            <person name="Gilroy R."/>
        </authorList>
    </citation>
    <scope>NUCLEOTIDE SEQUENCE</scope>
    <source>
        <strain evidence="11">CHK198-12963</strain>
    </source>
</reference>
<evidence type="ECO:0000256" key="10">
    <source>
        <dbReference type="SAM" id="Phobius"/>
    </source>
</evidence>
<dbReference type="InterPro" id="IPR045070">
    <property type="entry name" value="MATE_MepA-like"/>
</dbReference>